<comment type="function">
    <text evidence="9">Acts as a component of the peripheral membrane COG complex that is involved in intra-Golgi protein trafficking. COG is located at the cis-Golgi, and regulates tethering of retrograde intra-Golgi vesicles and possibly a number of other membrane trafficking events.</text>
</comment>
<evidence type="ECO:0000256" key="2">
    <source>
        <dbReference type="ARBA" id="ARBA00011023"/>
    </source>
</evidence>
<feature type="region of interest" description="Disordered" evidence="12">
    <location>
        <begin position="1"/>
        <end position="20"/>
    </location>
</feature>
<proteinExistence type="inferred from homology"/>
<keyword evidence="6 10" id="KW-0333">Golgi apparatus</keyword>
<dbReference type="InterPro" id="IPR048368">
    <property type="entry name" value="COG6_N"/>
</dbReference>
<dbReference type="GO" id="GO:0000139">
    <property type="term" value="C:Golgi membrane"/>
    <property type="evidence" value="ECO:0007669"/>
    <property type="project" value="UniProtKB-SubCell"/>
</dbReference>
<dbReference type="InterPro" id="IPR048369">
    <property type="entry name" value="COG6_C"/>
</dbReference>
<evidence type="ECO:0000256" key="5">
    <source>
        <dbReference type="ARBA" id="ARBA00022927"/>
    </source>
</evidence>
<keyword evidence="4 10" id="KW-0813">Transport</keyword>
<evidence type="ECO:0000256" key="3">
    <source>
        <dbReference type="ARBA" id="ARBA00020973"/>
    </source>
</evidence>
<dbReference type="PANTHER" id="PTHR21506:SF0">
    <property type="entry name" value="CONSERVED OLIGOMERIC GOLGI COMPLEX SUBUNIT 6"/>
    <property type="match status" value="1"/>
</dbReference>
<comment type="subcellular location">
    <subcellularLocation>
        <location evidence="1 10">Golgi apparatus membrane</location>
        <topology evidence="1 10">Peripheral membrane protein</topology>
    </subcellularLocation>
</comment>
<evidence type="ECO:0000256" key="10">
    <source>
        <dbReference type="RuleBase" id="RU365075"/>
    </source>
</evidence>
<evidence type="ECO:0000259" key="13">
    <source>
        <dbReference type="Pfam" id="PF06419"/>
    </source>
</evidence>
<dbReference type="PANTHER" id="PTHR21506">
    <property type="entry name" value="COMPONENT OF OLIGOMERIC GOLGI COMPLEX 6"/>
    <property type="match status" value="1"/>
</dbReference>
<evidence type="ECO:0000259" key="14">
    <source>
        <dbReference type="Pfam" id="PF20653"/>
    </source>
</evidence>
<name>A0A9P6DLQ3_9AGAM</name>
<evidence type="ECO:0000256" key="11">
    <source>
        <dbReference type="SAM" id="Coils"/>
    </source>
</evidence>
<dbReference type="SMART" id="SM01087">
    <property type="entry name" value="COG6"/>
    <property type="match status" value="1"/>
</dbReference>
<evidence type="ECO:0000256" key="6">
    <source>
        <dbReference type="ARBA" id="ARBA00023034"/>
    </source>
</evidence>
<protein>
    <recommendedName>
        <fullName evidence="3 10">Conserved oligomeric Golgi complex subunit 6</fullName>
        <shortName evidence="10">COG complex subunit 6</shortName>
    </recommendedName>
    <alternativeName>
        <fullName evidence="8 10">Component of oligomeric Golgi complex 6</fullName>
    </alternativeName>
</protein>
<dbReference type="Pfam" id="PF06419">
    <property type="entry name" value="COG6_N"/>
    <property type="match status" value="1"/>
</dbReference>
<dbReference type="InterPro" id="IPR010490">
    <property type="entry name" value="COG6"/>
</dbReference>
<feature type="compositionally biased region" description="Acidic residues" evidence="12">
    <location>
        <begin position="69"/>
        <end position="78"/>
    </location>
</feature>
<dbReference type="Proteomes" id="UP000886523">
    <property type="component" value="Unassembled WGS sequence"/>
</dbReference>
<evidence type="ECO:0000256" key="7">
    <source>
        <dbReference type="ARBA" id="ARBA00023136"/>
    </source>
</evidence>
<dbReference type="GO" id="GO:0015031">
    <property type="term" value="P:protein transport"/>
    <property type="evidence" value="ECO:0007669"/>
    <property type="project" value="UniProtKB-KW"/>
</dbReference>
<comment type="function">
    <text evidence="10">Acts as component of the peripheral membrane COG complex that is involved in intra-Golgi protein trafficking. COG is located at the cis-Golgi, and regulates tethering of retrograde intra-Golgi vesicles and possibly a number of other membrane trafficking events.</text>
</comment>
<dbReference type="EMBL" id="MU129089">
    <property type="protein sequence ID" value="KAF9507141.1"/>
    <property type="molecule type" value="Genomic_DNA"/>
</dbReference>
<dbReference type="GO" id="GO:0017119">
    <property type="term" value="C:Golgi transport complex"/>
    <property type="evidence" value="ECO:0007669"/>
    <property type="project" value="UniProtKB-UniRule"/>
</dbReference>
<evidence type="ECO:0000256" key="9">
    <source>
        <dbReference type="ARBA" id="ARBA00043873"/>
    </source>
</evidence>
<comment type="caution">
    <text evidence="15">The sequence shown here is derived from an EMBL/GenBank/DDBJ whole genome shotgun (WGS) entry which is preliminary data.</text>
</comment>
<evidence type="ECO:0000313" key="15">
    <source>
        <dbReference type="EMBL" id="KAF9507141.1"/>
    </source>
</evidence>
<dbReference type="AlphaFoldDB" id="A0A9P6DLQ3"/>
<keyword evidence="16" id="KW-1185">Reference proteome</keyword>
<dbReference type="Pfam" id="PF20653">
    <property type="entry name" value="COG6_C"/>
    <property type="match status" value="1"/>
</dbReference>
<evidence type="ECO:0000313" key="16">
    <source>
        <dbReference type="Proteomes" id="UP000886523"/>
    </source>
</evidence>
<sequence>MLARPNLPSSPSTDRIVSGSTRNPISLRVYKALSSSFQDSSSRDALETLSALYAPSSLPVPQITLQAQDDDSDFEGDNSETTPARKWLDLKPGDPTIAENARRNLRRDVELQLAESSSKFLHAFGEVDNKLNALQEHMEAMRSRCDEAQAELQRTNDACKYLLEKAGGLRAQRQTTATRQAVVSLFLSRFTLTQAESEAIASHDVPVGKQLFAAMDRAESIREDCHVLLSAEGSEGGGTKAGLDIMARTANQLDVAYAKVQRWCSYEFRQLGKDSHLEVSPVMREAIRRLQKRLDILSGALSDLAAVRQTTLLTSFITALTRGGPSGLPRPIELHAHDPIRYVGDMLAWVHQAMATEREFLDSLFGLSGEKRMVGSVWRNDQQSEEAGWVRDLMDRDLEKICMPLRVRVQQTIKSQEGSITAYKIANLLQFYLLTMRRTIGEEALLSKTLEAMTDVANQVFFDTVEAQGRSLLRFLHPPDPDLSPPLALRDVSQVLREIMTVYDSSLLEGEVLDDNKEKDAIGGKGFSRVLDAAVGPALEMCRRMGDMKKETSTWDKGIFLVNCIVHFQTVFQPFTFATPWVERLDAEIDKYVEELVNEHTPLSRIPEASSSSITAALEKFDGFLSTLDVLTSPRLSLISSARLSSRIHRTTLRRIGEAYGTVTVLGSRRPFGQMSVLWQVLGVGEGSNSGPTY</sequence>
<comment type="similarity">
    <text evidence="2 10">Belongs to the COG6 family.</text>
</comment>
<comment type="subunit">
    <text evidence="10">Component of the conserved oligomeric Golgi complex.</text>
</comment>
<evidence type="ECO:0000256" key="12">
    <source>
        <dbReference type="SAM" id="MobiDB-lite"/>
    </source>
</evidence>
<evidence type="ECO:0000256" key="1">
    <source>
        <dbReference type="ARBA" id="ARBA00004395"/>
    </source>
</evidence>
<feature type="region of interest" description="Disordered" evidence="12">
    <location>
        <begin position="69"/>
        <end position="95"/>
    </location>
</feature>
<organism evidence="15 16">
    <name type="scientific">Hydnum rufescens UP504</name>
    <dbReference type="NCBI Taxonomy" id="1448309"/>
    <lineage>
        <taxon>Eukaryota</taxon>
        <taxon>Fungi</taxon>
        <taxon>Dikarya</taxon>
        <taxon>Basidiomycota</taxon>
        <taxon>Agaricomycotina</taxon>
        <taxon>Agaricomycetes</taxon>
        <taxon>Cantharellales</taxon>
        <taxon>Hydnaceae</taxon>
        <taxon>Hydnum</taxon>
    </lineage>
</organism>
<feature type="compositionally biased region" description="Polar residues" evidence="12">
    <location>
        <begin position="7"/>
        <end position="20"/>
    </location>
</feature>
<reference evidence="15" key="1">
    <citation type="journal article" date="2020" name="Nat. Commun.">
        <title>Large-scale genome sequencing of mycorrhizal fungi provides insights into the early evolution of symbiotic traits.</title>
        <authorList>
            <person name="Miyauchi S."/>
            <person name="Kiss E."/>
            <person name="Kuo A."/>
            <person name="Drula E."/>
            <person name="Kohler A."/>
            <person name="Sanchez-Garcia M."/>
            <person name="Morin E."/>
            <person name="Andreopoulos B."/>
            <person name="Barry K.W."/>
            <person name="Bonito G."/>
            <person name="Buee M."/>
            <person name="Carver A."/>
            <person name="Chen C."/>
            <person name="Cichocki N."/>
            <person name="Clum A."/>
            <person name="Culley D."/>
            <person name="Crous P.W."/>
            <person name="Fauchery L."/>
            <person name="Girlanda M."/>
            <person name="Hayes R.D."/>
            <person name="Keri Z."/>
            <person name="LaButti K."/>
            <person name="Lipzen A."/>
            <person name="Lombard V."/>
            <person name="Magnuson J."/>
            <person name="Maillard F."/>
            <person name="Murat C."/>
            <person name="Nolan M."/>
            <person name="Ohm R.A."/>
            <person name="Pangilinan J."/>
            <person name="Pereira M.F."/>
            <person name="Perotto S."/>
            <person name="Peter M."/>
            <person name="Pfister S."/>
            <person name="Riley R."/>
            <person name="Sitrit Y."/>
            <person name="Stielow J.B."/>
            <person name="Szollosi G."/>
            <person name="Zifcakova L."/>
            <person name="Stursova M."/>
            <person name="Spatafora J.W."/>
            <person name="Tedersoo L."/>
            <person name="Vaario L.M."/>
            <person name="Yamada A."/>
            <person name="Yan M."/>
            <person name="Wang P."/>
            <person name="Xu J."/>
            <person name="Bruns T."/>
            <person name="Baldrian P."/>
            <person name="Vilgalys R."/>
            <person name="Dunand C."/>
            <person name="Henrissat B."/>
            <person name="Grigoriev I.V."/>
            <person name="Hibbett D."/>
            <person name="Nagy L.G."/>
            <person name="Martin F.M."/>
        </authorList>
    </citation>
    <scope>NUCLEOTIDE SEQUENCE</scope>
    <source>
        <strain evidence="15">UP504</strain>
    </source>
</reference>
<accession>A0A9P6DLQ3</accession>
<feature type="domain" description="Conserved oligomeric complex COG6 N-terminal" evidence="13">
    <location>
        <begin position="99"/>
        <end position="202"/>
    </location>
</feature>
<gene>
    <name evidence="15" type="ORF">BS47DRAFT_1351988</name>
</gene>
<feature type="coiled-coil region" evidence="11">
    <location>
        <begin position="131"/>
        <end position="165"/>
    </location>
</feature>
<feature type="domain" description="Conserved Oligomeric Golgi complex subunit 6 C-terminal" evidence="14">
    <location>
        <begin position="240"/>
        <end position="601"/>
    </location>
</feature>
<keyword evidence="11" id="KW-0175">Coiled coil</keyword>
<evidence type="ECO:0000256" key="8">
    <source>
        <dbReference type="ARBA" id="ARBA00031348"/>
    </source>
</evidence>
<dbReference type="OrthoDB" id="272987at2759"/>
<keyword evidence="5 10" id="KW-0653">Protein transport</keyword>
<dbReference type="GO" id="GO:0006891">
    <property type="term" value="P:intra-Golgi vesicle-mediated transport"/>
    <property type="evidence" value="ECO:0007669"/>
    <property type="project" value="UniProtKB-UniRule"/>
</dbReference>
<evidence type="ECO:0000256" key="4">
    <source>
        <dbReference type="ARBA" id="ARBA00022448"/>
    </source>
</evidence>
<keyword evidence="7 10" id="KW-0472">Membrane</keyword>